<evidence type="ECO:0000313" key="4">
    <source>
        <dbReference type="Proteomes" id="UP000013568"/>
    </source>
</evidence>
<reference evidence="4" key="1">
    <citation type="journal article" date="2011" name="Genome Biol. Evol.">
        <title>Massive genomic decay in Serratia symbiotica, a recently evolved symbiont of aphids.</title>
        <authorList>
            <person name="Burke G.R."/>
            <person name="Moran N.A."/>
        </authorList>
    </citation>
    <scope>NUCLEOTIDE SEQUENCE [LARGE SCALE GENOMIC DNA]</scope>
    <source>
        <strain evidence="4">Tucson</strain>
    </source>
</reference>
<dbReference type="Pfam" id="PF01965">
    <property type="entry name" value="DJ-1_PfpI"/>
    <property type="match status" value="1"/>
</dbReference>
<accession>E9CP80</accession>
<feature type="domain" description="DJ-1/PfpI" evidence="2">
    <location>
        <begin position="70"/>
        <end position="236"/>
    </location>
</feature>
<evidence type="ECO:0000313" key="3">
    <source>
        <dbReference type="EMBL" id="EFW11671.1"/>
    </source>
</evidence>
<dbReference type="Proteomes" id="UP000013568">
    <property type="component" value="Unassembled WGS sequence"/>
</dbReference>
<dbReference type="NCBIfam" id="NF008605">
    <property type="entry name" value="PRK11574.1"/>
    <property type="match status" value="1"/>
</dbReference>
<dbReference type="Gene3D" id="3.40.50.880">
    <property type="match status" value="1"/>
</dbReference>
<organism evidence="3 4">
    <name type="scientific">Serratia symbiotica str. Tucson</name>
    <dbReference type="NCBI Taxonomy" id="914128"/>
    <lineage>
        <taxon>Bacteria</taxon>
        <taxon>Pseudomonadati</taxon>
        <taxon>Pseudomonadota</taxon>
        <taxon>Gammaproteobacteria</taxon>
        <taxon>Enterobacterales</taxon>
        <taxon>Yersiniaceae</taxon>
        <taxon>Serratia</taxon>
        <taxon>Serratia symbiotica</taxon>
    </lineage>
</organism>
<sequence>MAVIQSTADNISSMLQDIRSCKTFAPSDLPRLTILPATCYDARTTTALPYRKTRGYLNLLSERKMNMSVSALVCLAPGSEETEAVTTIDLLVRAGVKVTTASVAADGDLTIVCSRGVKLLADAPLVSIADQPFNAIVLPGGMQGAECFRDSPLLVEKVRQTHLQGNIVAAICAAPALVLQHHDLFPIGNMTGFPGLKEQIPANKWLERRVVYDARVNLLTSQGPGTAMEFALKLIDLLLGKAKAAEIAAQLVLIPGMYDFRD</sequence>
<evidence type="ECO:0000259" key="2">
    <source>
        <dbReference type="Pfam" id="PF01965"/>
    </source>
</evidence>
<dbReference type="PANTHER" id="PTHR48094:SF23">
    <property type="entry name" value="PROTEIN_NUCLEIC ACID DEGLYCASE 3"/>
    <property type="match status" value="1"/>
</dbReference>
<dbReference type="GO" id="GO:0005737">
    <property type="term" value="C:cytoplasm"/>
    <property type="evidence" value="ECO:0007669"/>
    <property type="project" value="UniProtKB-ARBA"/>
</dbReference>
<dbReference type="InterPro" id="IPR006287">
    <property type="entry name" value="DJ-1"/>
</dbReference>
<keyword evidence="1" id="KW-0677">Repeat</keyword>
<dbReference type="SUPFAM" id="SSF52317">
    <property type="entry name" value="Class I glutamine amidotransferase-like"/>
    <property type="match status" value="1"/>
</dbReference>
<protein>
    <submittedName>
        <fullName evidence="3">Putative conserved protein</fullName>
    </submittedName>
</protein>
<dbReference type="EMBL" id="GL636124">
    <property type="protein sequence ID" value="EFW11671.1"/>
    <property type="molecule type" value="Genomic_DNA"/>
</dbReference>
<dbReference type="InterPro" id="IPR002818">
    <property type="entry name" value="DJ-1/PfpI"/>
</dbReference>
<evidence type="ECO:0000256" key="1">
    <source>
        <dbReference type="ARBA" id="ARBA00022737"/>
    </source>
</evidence>
<dbReference type="CDD" id="cd03135">
    <property type="entry name" value="GATase1_DJ-1"/>
    <property type="match status" value="1"/>
</dbReference>
<gene>
    <name evidence="3" type="primary">yajL</name>
    <name evidence="3" type="ORF">SSYM_2315</name>
</gene>
<proteinExistence type="predicted"/>
<name>E9CP80_9GAMM</name>
<dbReference type="InterPro" id="IPR029062">
    <property type="entry name" value="Class_I_gatase-like"/>
</dbReference>
<dbReference type="HOGENOM" id="CLU_000445_44_2_6"/>
<dbReference type="AlphaFoldDB" id="E9CP80"/>
<dbReference type="FunFam" id="3.40.50.880:FF:000015">
    <property type="entry name" value="Protein DJ-1 homolog C"/>
    <property type="match status" value="1"/>
</dbReference>
<dbReference type="NCBIfam" id="TIGR01383">
    <property type="entry name" value="not_thiJ"/>
    <property type="match status" value="1"/>
</dbReference>
<dbReference type="InterPro" id="IPR050325">
    <property type="entry name" value="Prot/Nucl_acid_deglycase"/>
</dbReference>
<dbReference type="PANTHER" id="PTHR48094">
    <property type="entry name" value="PROTEIN/NUCLEIC ACID DEGLYCASE DJ-1-RELATED"/>
    <property type="match status" value="1"/>
</dbReference>
<keyword evidence="4" id="KW-1185">Reference proteome</keyword>